<feature type="region of interest" description="Disordered" evidence="1">
    <location>
        <begin position="74"/>
        <end position="102"/>
    </location>
</feature>
<dbReference type="NCBIfam" id="NF047595">
    <property type="entry name" value="IS66_ISRel24_TnpA"/>
    <property type="match status" value="1"/>
</dbReference>
<accession>A0ABV2DGL9</accession>
<evidence type="ECO:0000313" key="3">
    <source>
        <dbReference type="Proteomes" id="UP001548832"/>
    </source>
</evidence>
<protein>
    <submittedName>
        <fullName evidence="2">Transposase</fullName>
    </submittedName>
</protein>
<dbReference type="EMBL" id="JBEWSZ010000001">
    <property type="protein sequence ID" value="MET2829191.1"/>
    <property type="molecule type" value="Genomic_DNA"/>
</dbReference>
<keyword evidence="3" id="KW-1185">Reference proteome</keyword>
<dbReference type="Proteomes" id="UP001548832">
    <property type="component" value="Unassembled WGS sequence"/>
</dbReference>
<evidence type="ECO:0000256" key="1">
    <source>
        <dbReference type="SAM" id="MobiDB-lite"/>
    </source>
</evidence>
<name>A0ABV2DGL9_9HYPH</name>
<dbReference type="InterPro" id="IPR002514">
    <property type="entry name" value="Transposase_8"/>
</dbReference>
<gene>
    <name evidence="2" type="ORF">ABVQ20_19600</name>
</gene>
<dbReference type="SUPFAM" id="SSF46689">
    <property type="entry name" value="Homeodomain-like"/>
    <property type="match status" value="1"/>
</dbReference>
<dbReference type="Pfam" id="PF01527">
    <property type="entry name" value="HTH_Tnp_1"/>
    <property type="match status" value="1"/>
</dbReference>
<reference evidence="2 3" key="1">
    <citation type="submission" date="2024-06" db="EMBL/GenBank/DDBJ databases">
        <authorList>
            <person name="Kim D.-U."/>
        </authorList>
    </citation>
    <scope>NUCLEOTIDE SEQUENCE [LARGE SCALE GENOMIC DNA]</scope>
    <source>
        <strain evidence="2 3">KACC15460</strain>
    </source>
</reference>
<comment type="caution">
    <text evidence="2">The sequence shown here is derived from an EMBL/GenBank/DDBJ whole genome shotgun (WGS) entry which is preliminary data.</text>
</comment>
<feature type="compositionally biased region" description="Low complexity" evidence="1">
    <location>
        <begin position="81"/>
        <end position="101"/>
    </location>
</feature>
<proteinExistence type="predicted"/>
<dbReference type="RefSeq" id="WP_354461152.1">
    <property type="nucleotide sequence ID" value="NZ_JBEWSZ010000001.1"/>
</dbReference>
<dbReference type="InterPro" id="IPR009057">
    <property type="entry name" value="Homeodomain-like_sf"/>
</dbReference>
<evidence type="ECO:0000313" key="2">
    <source>
        <dbReference type="EMBL" id="MET2829191.1"/>
    </source>
</evidence>
<organism evidence="2 3">
    <name type="scientific">Mesorhizobium shangrilense</name>
    <dbReference type="NCBI Taxonomy" id="460060"/>
    <lineage>
        <taxon>Bacteria</taxon>
        <taxon>Pseudomonadati</taxon>
        <taxon>Pseudomonadota</taxon>
        <taxon>Alphaproteobacteria</taxon>
        <taxon>Hyphomicrobiales</taxon>
        <taxon>Phyllobacteriaceae</taxon>
        <taxon>Mesorhizobium</taxon>
    </lineage>
</organism>
<dbReference type="NCBIfam" id="NF047593">
    <property type="entry name" value="IS66_ISAeme5_TnpA"/>
    <property type="match status" value="1"/>
</dbReference>
<sequence>MPRLKATKAAELEAFWRAHLASWRASDLNQREYCEAHGLPLKRFGNWRAKFKHEDRALPRKVLYRRNGGLSPMTSPRTKEISAAPSSYIPSARSSGAGSRRNFSEADKRRIVEEACREEVSVSSIAKKYGIAARVLFRWRKELVPPVGSTIVPVVISDAPEQSTLASCSEPTMPMPAPIIVERASGIEVELIGGRRVRFERDVDPETVRRLVAVLEGDAR</sequence>